<dbReference type="GO" id="GO:0005525">
    <property type="term" value="F:GTP binding"/>
    <property type="evidence" value="ECO:0007669"/>
    <property type="project" value="InterPro"/>
</dbReference>
<dbReference type="Pfam" id="PF00071">
    <property type="entry name" value="Ras"/>
    <property type="match status" value="1"/>
</dbReference>
<dbReference type="Pfam" id="PF14008">
    <property type="entry name" value="Metallophos_C"/>
    <property type="match status" value="1"/>
</dbReference>
<reference evidence="6" key="1">
    <citation type="submission" date="2020-11" db="EMBL/GenBank/DDBJ databases">
        <authorList>
            <person name="Tran Van P."/>
        </authorList>
    </citation>
    <scope>NUCLEOTIDE SEQUENCE</scope>
</reference>
<protein>
    <recommendedName>
        <fullName evidence="3">Purple acid phosphatase</fullName>
        <ecNumber evidence="3">3.1.3.2</ecNumber>
    </recommendedName>
</protein>
<dbReference type="SMART" id="SM00173">
    <property type="entry name" value="RAS"/>
    <property type="match status" value="1"/>
</dbReference>
<feature type="domain" description="Calcineurin-like phosphoesterase" evidence="4">
    <location>
        <begin position="256"/>
        <end position="350"/>
    </location>
</feature>
<accession>A0A7R9KEF8</accession>
<dbReference type="SUPFAM" id="SSF52540">
    <property type="entry name" value="P-loop containing nucleoside triphosphate hydrolases"/>
    <property type="match status" value="1"/>
</dbReference>
<dbReference type="PROSITE" id="PS51419">
    <property type="entry name" value="RAB"/>
    <property type="match status" value="1"/>
</dbReference>
<evidence type="ECO:0000259" key="5">
    <source>
        <dbReference type="Pfam" id="PF14008"/>
    </source>
</evidence>
<feature type="domain" description="Purple acid phosphatase C-terminal" evidence="5">
    <location>
        <begin position="373"/>
        <end position="428"/>
    </location>
</feature>
<dbReference type="PROSITE" id="PS51421">
    <property type="entry name" value="RAS"/>
    <property type="match status" value="1"/>
</dbReference>
<evidence type="ECO:0000256" key="2">
    <source>
        <dbReference type="ARBA" id="ARBA00023180"/>
    </source>
</evidence>
<dbReference type="AlphaFoldDB" id="A0A7R9KEF8"/>
<dbReference type="GO" id="GO:0003993">
    <property type="term" value="F:acid phosphatase activity"/>
    <property type="evidence" value="ECO:0007669"/>
    <property type="project" value="UniProtKB-EC"/>
</dbReference>
<proteinExistence type="inferred from homology"/>
<evidence type="ECO:0000313" key="7">
    <source>
        <dbReference type="Proteomes" id="UP000759131"/>
    </source>
</evidence>
<gene>
    <name evidence="6" type="ORF">OSB1V03_LOCUS1877</name>
</gene>
<sequence length="456" mass="51879">MDSLESISNTVNTSSLNCRSYDHLFKLIIVGDSCVGKTSILQRFHGETYLPASVPTIGILQVKRNTTQLRHPIIEELSEYFSSMISRIGKNTRKGVKMVLIGNKCDLRSKREVNAEVAEALAIDYGLKHFETSAKENINLEKAFFQISKDIYNEKCLRDEANNVSLSPTTEPKKGKTYRTLKKVSQQKQIHIAIGDDLSQMVIIWSEKRQTNKTAVTYGVYKGEYTHIQTGDIAYELFTFKGTLGDGFLKAIEPIAARIPYMNGSNDKVLQQKLWLERVLTEANLPHNRAQRPWIIGLGHRSLYCSTTDNDCVNGMTIETGDTSTKLLELEEILHRQGVDIAFWGHYHYYDRFYPVFNRTISNSSNPYVNPFSTVHILSGSAGMDGDPTPEKFAEPPPPWSAFRTTEFGYTVMNIVNNSHVYIKQINIHEPKNPIDSLWIVQQNHKTRTKDQTCWN</sequence>
<organism evidence="6">
    <name type="scientific">Medioppia subpectinata</name>
    <dbReference type="NCBI Taxonomy" id="1979941"/>
    <lineage>
        <taxon>Eukaryota</taxon>
        <taxon>Metazoa</taxon>
        <taxon>Ecdysozoa</taxon>
        <taxon>Arthropoda</taxon>
        <taxon>Chelicerata</taxon>
        <taxon>Arachnida</taxon>
        <taxon>Acari</taxon>
        <taxon>Acariformes</taxon>
        <taxon>Sarcoptiformes</taxon>
        <taxon>Oribatida</taxon>
        <taxon>Brachypylina</taxon>
        <taxon>Oppioidea</taxon>
        <taxon>Oppiidae</taxon>
        <taxon>Medioppia</taxon>
    </lineage>
</organism>
<name>A0A7R9KEF8_9ACAR</name>
<dbReference type="InterPro" id="IPR025733">
    <property type="entry name" value="PAPs_C"/>
</dbReference>
<dbReference type="PANTHER" id="PTHR45867:SF3">
    <property type="entry name" value="ACID PHOSPHATASE TYPE 7"/>
    <property type="match status" value="1"/>
</dbReference>
<dbReference type="Gene3D" id="3.60.21.10">
    <property type="match status" value="1"/>
</dbReference>
<dbReference type="SUPFAM" id="SSF49363">
    <property type="entry name" value="Purple acid phosphatase, N-terminal domain"/>
    <property type="match status" value="1"/>
</dbReference>
<dbReference type="EC" id="3.1.3.2" evidence="3"/>
<dbReference type="InterPro" id="IPR027417">
    <property type="entry name" value="P-loop_NTPase"/>
</dbReference>
<keyword evidence="1" id="KW-0732">Signal</keyword>
<keyword evidence="2" id="KW-0325">Glycoprotein</keyword>
<dbReference type="InterPro" id="IPR008963">
    <property type="entry name" value="Purple_acid_Pase-like_N"/>
</dbReference>
<dbReference type="Pfam" id="PF08477">
    <property type="entry name" value="Roc"/>
    <property type="match status" value="1"/>
</dbReference>
<dbReference type="GO" id="GO:0046872">
    <property type="term" value="F:metal ion binding"/>
    <property type="evidence" value="ECO:0007669"/>
    <property type="project" value="InterPro"/>
</dbReference>
<dbReference type="SUPFAM" id="SSF56300">
    <property type="entry name" value="Metallo-dependent phosphatases"/>
    <property type="match status" value="1"/>
</dbReference>
<dbReference type="GO" id="GO:0003924">
    <property type="term" value="F:GTPase activity"/>
    <property type="evidence" value="ECO:0007669"/>
    <property type="project" value="InterPro"/>
</dbReference>
<dbReference type="InterPro" id="IPR001806">
    <property type="entry name" value="Small_GTPase"/>
</dbReference>
<comment type="catalytic activity">
    <reaction evidence="3">
        <text>a phosphate monoester + H2O = an alcohol + phosphate</text>
        <dbReference type="Rhea" id="RHEA:15017"/>
        <dbReference type="ChEBI" id="CHEBI:15377"/>
        <dbReference type="ChEBI" id="CHEBI:30879"/>
        <dbReference type="ChEBI" id="CHEBI:43474"/>
        <dbReference type="ChEBI" id="CHEBI:67140"/>
        <dbReference type="EC" id="3.1.3.2"/>
    </reaction>
</comment>
<evidence type="ECO:0000256" key="3">
    <source>
        <dbReference type="RuleBase" id="RU361203"/>
    </source>
</evidence>
<keyword evidence="3" id="KW-0378">Hydrolase</keyword>
<comment type="similarity">
    <text evidence="3">Belongs to the metallophosphoesterase superfamily. Purple acid phosphatase family.</text>
</comment>
<dbReference type="Gene3D" id="3.40.50.300">
    <property type="entry name" value="P-loop containing nucleotide triphosphate hydrolases"/>
    <property type="match status" value="2"/>
</dbReference>
<keyword evidence="7" id="KW-1185">Reference proteome</keyword>
<evidence type="ECO:0000313" key="6">
    <source>
        <dbReference type="EMBL" id="CAD7621406.1"/>
    </source>
</evidence>
<evidence type="ECO:0000256" key="1">
    <source>
        <dbReference type="ARBA" id="ARBA00022729"/>
    </source>
</evidence>
<dbReference type="OrthoDB" id="6477514at2759"/>
<dbReference type="Proteomes" id="UP000759131">
    <property type="component" value="Unassembled WGS sequence"/>
</dbReference>
<dbReference type="EMBL" id="CAJPIZ010000598">
    <property type="protein sequence ID" value="CAG2101836.1"/>
    <property type="molecule type" value="Genomic_DNA"/>
</dbReference>
<dbReference type="SMART" id="SM00174">
    <property type="entry name" value="RHO"/>
    <property type="match status" value="1"/>
</dbReference>
<dbReference type="InterPro" id="IPR004843">
    <property type="entry name" value="Calcineurin-like_PHP"/>
</dbReference>
<dbReference type="InterPro" id="IPR041792">
    <property type="entry name" value="MPP_PAP"/>
</dbReference>
<dbReference type="SMART" id="SM00175">
    <property type="entry name" value="RAB"/>
    <property type="match status" value="1"/>
</dbReference>
<dbReference type="Pfam" id="PF00149">
    <property type="entry name" value="Metallophos"/>
    <property type="match status" value="1"/>
</dbReference>
<dbReference type="EMBL" id="OC855173">
    <property type="protein sequence ID" value="CAD7621406.1"/>
    <property type="molecule type" value="Genomic_DNA"/>
</dbReference>
<dbReference type="PANTHER" id="PTHR45867">
    <property type="entry name" value="PURPLE ACID PHOSPHATASE"/>
    <property type="match status" value="1"/>
</dbReference>
<dbReference type="InterPro" id="IPR029052">
    <property type="entry name" value="Metallo-depent_PP-like"/>
</dbReference>
<evidence type="ECO:0000259" key="4">
    <source>
        <dbReference type="Pfam" id="PF00149"/>
    </source>
</evidence>
<dbReference type="CDD" id="cd00839">
    <property type="entry name" value="MPP_PAPs"/>
    <property type="match status" value="1"/>
</dbReference>